<reference evidence="1" key="1">
    <citation type="submission" date="2022-02" db="EMBL/GenBank/DDBJ databases">
        <title>Plant Genome Project.</title>
        <authorList>
            <person name="Zhang R.-G."/>
        </authorList>
    </citation>
    <scope>NUCLEOTIDE SEQUENCE</scope>
    <source>
        <strain evidence="1">AT1</strain>
    </source>
</reference>
<name>A0ACC0PUS5_RHOML</name>
<protein>
    <submittedName>
        <fullName evidence="1">Uncharacterized protein</fullName>
    </submittedName>
</protein>
<sequence>MIRNVHFVEFIKLNKHLLTFDQTDFLHNCLTRRALRSERFRLSEKHWSGAPLAGIARSYPFKRQQLPRPSVQGLGGDL</sequence>
<comment type="caution">
    <text evidence="1">The sequence shown here is derived from an EMBL/GenBank/DDBJ whole genome shotgun (WGS) entry which is preliminary data.</text>
</comment>
<dbReference type="Proteomes" id="UP001062846">
    <property type="component" value="Chromosome 2"/>
</dbReference>
<dbReference type="EMBL" id="CM046389">
    <property type="protein sequence ID" value="KAI8568911.1"/>
    <property type="molecule type" value="Genomic_DNA"/>
</dbReference>
<evidence type="ECO:0000313" key="1">
    <source>
        <dbReference type="EMBL" id="KAI8568911.1"/>
    </source>
</evidence>
<gene>
    <name evidence="1" type="ORF">RHMOL_Rhmol02G0237200</name>
</gene>
<organism evidence="1 2">
    <name type="scientific">Rhododendron molle</name>
    <name type="common">Chinese azalea</name>
    <name type="synonym">Azalea mollis</name>
    <dbReference type="NCBI Taxonomy" id="49168"/>
    <lineage>
        <taxon>Eukaryota</taxon>
        <taxon>Viridiplantae</taxon>
        <taxon>Streptophyta</taxon>
        <taxon>Embryophyta</taxon>
        <taxon>Tracheophyta</taxon>
        <taxon>Spermatophyta</taxon>
        <taxon>Magnoliopsida</taxon>
        <taxon>eudicotyledons</taxon>
        <taxon>Gunneridae</taxon>
        <taxon>Pentapetalae</taxon>
        <taxon>asterids</taxon>
        <taxon>Ericales</taxon>
        <taxon>Ericaceae</taxon>
        <taxon>Ericoideae</taxon>
        <taxon>Rhodoreae</taxon>
        <taxon>Rhododendron</taxon>
    </lineage>
</organism>
<evidence type="ECO:0000313" key="2">
    <source>
        <dbReference type="Proteomes" id="UP001062846"/>
    </source>
</evidence>
<proteinExistence type="predicted"/>
<accession>A0ACC0PUS5</accession>
<keyword evidence="2" id="KW-1185">Reference proteome</keyword>